<dbReference type="Proteomes" id="UP000245462">
    <property type="component" value="Unassembled WGS sequence"/>
</dbReference>
<evidence type="ECO:0000313" key="1">
    <source>
        <dbReference type="EMBL" id="PVZ10706.1"/>
    </source>
</evidence>
<accession>A0A2U1FEZ9</accession>
<organism evidence="1 2">
    <name type="scientific">Porphyromonas loveana</name>
    <dbReference type="NCBI Taxonomy" id="1884669"/>
    <lineage>
        <taxon>Bacteria</taxon>
        <taxon>Pseudomonadati</taxon>
        <taxon>Bacteroidota</taxon>
        <taxon>Bacteroidia</taxon>
        <taxon>Bacteroidales</taxon>
        <taxon>Porphyromonadaceae</taxon>
        <taxon>Porphyromonas</taxon>
    </lineage>
</organism>
<reference evidence="1 2" key="1">
    <citation type="submission" date="2018-04" db="EMBL/GenBank/DDBJ databases">
        <title>Genomic Encyclopedia of Type Strains, Phase IV (KMG-IV): sequencing the most valuable type-strain genomes for metagenomic binning, comparative biology and taxonomic classification.</title>
        <authorList>
            <person name="Goeker M."/>
        </authorList>
    </citation>
    <scope>NUCLEOTIDE SEQUENCE [LARGE SCALE GENOMIC DNA]</scope>
    <source>
        <strain evidence="1 2">DSM 28520</strain>
    </source>
</reference>
<keyword evidence="2" id="KW-1185">Reference proteome</keyword>
<comment type="caution">
    <text evidence="1">The sequence shown here is derived from an EMBL/GenBank/DDBJ whole genome shotgun (WGS) entry which is preliminary data.</text>
</comment>
<evidence type="ECO:0000313" key="2">
    <source>
        <dbReference type="Proteomes" id="UP000245462"/>
    </source>
</evidence>
<proteinExistence type="predicted"/>
<dbReference type="EMBL" id="QEKY01000007">
    <property type="protein sequence ID" value="PVZ10706.1"/>
    <property type="molecule type" value="Genomic_DNA"/>
</dbReference>
<gene>
    <name evidence="1" type="ORF">C7382_10771</name>
</gene>
<sequence>MKVLTQRSHRQSYPFSLYGTEHLQRILSYNKSPYSSLNSFKNIKAPDSEMNRGLPILYYCSRLLLRCSGFLYRSICCLTFA</sequence>
<dbReference type="AlphaFoldDB" id="A0A2U1FEZ9"/>
<name>A0A2U1FEZ9_9PORP</name>
<protein>
    <submittedName>
        <fullName evidence="1">Uncharacterized protein</fullName>
    </submittedName>
</protein>